<sequence>MLCACSGEQFKFEDAPQSPESLATRDFSASGFSSRATGDWDSKVEDIQVDEAESTLKEALSLNYEEARALLGRLEYQRGNFDAALQVFQGIDIRSLIPKMTKAIVERTRPRKPRSKSDKSDVAPLGVMSMHSVSLLLEAILLKAKSLKELEHCKGIIFYLFVTD</sequence>
<organism evidence="1 2">
    <name type="scientific">Pistacia integerrima</name>
    <dbReference type="NCBI Taxonomy" id="434235"/>
    <lineage>
        <taxon>Eukaryota</taxon>
        <taxon>Viridiplantae</taxon>
        <taxon>Streptophyta</taxon>
        <taxon>Embryophyta</taxon>
        <taxon>Tracheophyta</taxon>
        <taxon>Spermatophyta</taxon>
        <taxon>Magnoliopsida</taxon>
        <taxon>eudicotyledons</taxon>
        <taxon>Gunneridae</taxon>
        <taxon>Pentapetalae</taxon>
        <taxon>rosids</taxon>
        <taxon>malvids</taxon>
        <taxon>Sapindales</taxon>
        <taxon>Anacardiaceae</taxon>
        <taxon>Pistacia</taxon>
    </lineage>
</organism>
<dbReference type="Proteomes" id="UP001163603">
    <property type="component" value="Chromosome 10"/>
</dbReference>
<protein>
    <submittedName>
        <fullName evidence="1">Uncharacterized protein</fullName>
    </submittedName>
</protein>
<accession>A0ACC0XRF5</accession>
<dbReference type="EMBL" id="CM047745">
    <property type="protein sequence ID" value="KAJ0024080.1"/>
    <property type="molecule type" value="Genomic_DNA"/>
</dbReference>
<gene>
    <name evidence="1" type="ORF">Pint_08644</name>
</gene>
<reference evidence="2" key="1">
    <citation type="journal article" date="2023" name="G3 (Bethesda)">
        <title>Genome assembly and association tests identify interacting loci associated with vigor, precocity, and sex in interspecific pistachio rootstocks.</title>
        <authorList>
            <person name="Palmer W."/>
            <person name="Jacygrad E."/>
            <person name="Sagayaradj S."/>
            <person name="Cavanaugh K."/>
            <person name="Han R."/>
            <person name="Bertier L."/>
            <person name="Beede B."/>
            <person name="Kafkas S."/>
            <person name="Golino D."/>
            <person name="Preece J."/>
            <person name="Michelmore R."/>
        </authorList>
    </citation>
    <scope>NUCLEOTIDE SEQUENCE [LARGE SCALE GENOMIC DNA]</scope>
</reference>
<comment type="caution">
    <text evidence="1">The sequence shown here is derived from an EMBL/GenBank/DDBJ whole genome shotgun (WGS) entry which is preliminary data.</text>
</comment>
<name>A0ACC0XRF5_9ROSI</name>
<evidence type="ECO:0000313" key="1">
    <source>
        <dbReference type="EMBL" id="KAJ0024080.1"/>
    </source>
</evidence>
<keyword evidence="2" id="KW-1185">Reference proteome</keyword>
<proteinExistence type="predicted"/>
<evidence type="ECO:0000313" key="2">
    <source>
        <dbReference type="Proteomes" id="UP001163603"/>
    </source>
</evidence>